<organism evidence="1 2">
    <name type="scientific">Bacillus carboniphilus</name>
    <dbReference type="NCBI Taxonomy" id="86663"/>
    <lineage>
        <taxon>Bacteria</taxon>
        <taxon>Bacillati</taxon>
        <taxon>Bacillota</taxon>
        <taxon>Bacilli</taxon>
        <taxon>Bacillales</taxon>
        <taxon>Bacillaceae</taxon>
        <taxon>Bacillus</taxon>
    </lineage>
</organism>
<dbReference type="EMBL" id="BAAADJ010000003">
    <property type="protein sequence ID" value="GAA0315271.1"/>
    <property type="molecule type" value="Genomic_DNA"/>
</dbReference>
<accession>A0ABN0VR73</accession>
<protein>
    <submittedName>
        <fullName evidence="1">Uncharacterized protein</fullName>
    </submittedName>
</protein>
<dbReference type="RefSeq" id="WP_343795585.1">
    <property type="nucleotide sequence ID" value="NZ_BAAADJ010000003.1"/>
</dbReference>
<keyword evidence="2" id="KW-1185">Reference proteome</keyword>
<evidence type="ECO:0000313" key="1">
    <source>
        <dbReference type="EMBL" id="GAA0315271.1"/>
    </source>
</evidence>
<dbReference type="Proteomes" id="UP001500782">
    <property type="component" value="Unassembled WGS sequence"/>
</dbReference>
<name>A0ABN0VR73_9BACI</name>
<sequence length="124" mass="14148">MDLRELIQKINKCSDELDLVSARVYLEENLNLLKERQSALNSNARELLKFLLDRVDAGVKPLSRQEMATIHTINIRAKDFDLRGIKLCIKNHTALLLRKDVLDYLSADAKIILEGMGAISKKEE</sequence>
<reference evidence="1 2" key="1">
    <citation type="journal article" date="2019" name="Int. J. Syst. Evol. Microbiol.">
        <title>The Global Catalogue of Microorganisms (GCM) 10K type strain sequencing project: providing services to taxonomists for standard genome sequencing and annotation.</title>
        <authorList>
            <consortium name="The Broad Institute Genomics Platform"/>
            <consortium name="The Broad Institute Genome Sequencing Center for Infectious Disease"/>
            <person name="Wu L."/>
            <person name="Ma J."/>
        </authorList>
    </citation>
    <scope>NUCLEOTIDE SEQUENCE [LARGE SCALE GENOMIC DNA]</scope>
    <source>
        <strain evidence="1 2">JCM 9731</strain>
    </source>
</reference>
<evidence type="ECO:0000313" key="2">
    <source>
        <dbReference type="Proteomes" id="UP001500782"/>
    </source>
</evidence>
<comment type="caution">
    <text evidence="1">The sequence shown here is derived from an EMBL/GenBank/DDBJ whole genome shotgun (WGS) entry which is preliminary data.</text>
</comment>
<proteinExistence type="predicted"/>
<gene>
    <name evidence="1" type="ORF">GCM10008967_02240</name>
</gene>